<keyword evidence="9" id="KW-0732">Signal</keyword>
<comment type="subcellular location">
    <subcellularLocation>
        <location evidence="2">Secreted</location>
    </subcellularLocation>
</comment>
<comment type="caution">
    <text evidence="11">The sequence shown here is derived from an EMBL/GenBank/DDBJ whole genome shotgun (WGS) entry which is preliminary data.</text>
</comment>
<evidence type="ECO:0000256" key="7">
    <source>
        <dbReference type="ARBA" id="ARBA00023157"/>
    </source>
</evidence>
<comment type="similarity">
    <text evidence="3 8">Belongs to the AB hydrolase superfamily. Lipase family.</text>
</comment>
<sequence>MLSSLFASMFCRLIVIPRVAESSIHISPLPTGTCGFCCSIDLNRDIQYHLYTRKNPTRPQLLTFEKSSLEKSYFEPLNPTVFYIHGYAEQATGDSARAILNAYLKRGKYNVILVEWGRLSAMPWYVTAVKNTRRVGSHVAEMAKWLELNNALKLPKLHVIGFSLGAEVAGFMGKALGPRKVGRITGLDAAYPLYMDKGAEGHLAPSDATFVDVIHTDGGIFGFPSPIGHADFYPNGGRPLQPGCTATNFIAMGMYRIFRHYIHSIKISWFWEISAYNSVEKVVTGNNNWKNVKSVVCSHNRAWRYYVESINNPWGFPATRCLRWRPNLRSCTWKKDAVMGFATDPRTRGIFYLRTNSRTPFARNLTDYPPKHFL</sequence>
<dbReference type="Pfam" id="PF00151">
    <property type="entry name" value="Lipase"/>
    <property type="match status" value="2"/>
</dbReference>
<dbReference type="InterPro" id="IPR013818">
    <property type="entry name" value="Lipase"/>
</dbReference>
<proteinExistence type="inferred from homology"/>
<name>A0A8J2MH24_COTCN</name>
<dbReference type="EC" id="3.1.1.32" evidence="4"/>
<dbReference type="AlphaFoldDB" id="A0A8J2MH24"/>
<dbReference type="GO" id="GO:0016042">
    <property type="term" value="P:lipid catabolic process"/>
    <property type="evidence" value="ECO:0007669"/>
    <property type="project" value="TreeGrafter"/>
</dbReference>
<keyword evidence="6" id="KW-0378">Hydrolase</keyword>
<accession>A0A8J2MH24</accession>
<evidence type="ECO:0000256" key="4">
    <source>
        <dbReference type="ARBA" id="ARBA00013179"/>
    </source>
</evidence>
<gene>
    <name evidence="11" type="ORF">HICCMSTLAB_LOCUS5911</name>
</gene>
<dbReference type="GO" id="GO:0008970">
    <property type="term" value="F:phospholipase A1 activity"/>
    <property type="evidence" value="ECO:0007669"/>
    <property type="project" value="UniProtKB-EC"/>
</dbReference>
<evidence type="ECO:0000256" key="6">
    <source>
        <dbReference type="ARBA" id="ARBA00022801"/>
    </source>
</evidence>
<feature type="signal peptide" evidence="9">
    <location>
        <begin position="1"/>
        <end position="22"/>
    </location>
</feature>
<evidence type="ECO:0000259" key="10">
    <source>
        <dbReference type="Pfam" id="PF00151"/>
    </source>
</evidence>
<dbReference type="Gene3D" id="3.40.50.1820">
    <property type="entry name" value="alpha/beta hydrolase"/>
    <property type="match status" value="1"/>
</dbReference>
<dbReference type="InterPro" id="IPR029058">
    <property type="entry name" value="AB_hydrolase_fold"/>
</dbReference>
<keyword evidence="12" id="KW-1185">Reference proteome</keyword>
<feature type="domain" description="Lipase" evidence="10">
    <location>
        <begin position="44"/>
        <end position="248"/>
    </location>
</feature>
<keyword evidence="5" id="KW-0964">Secreted</keyword>
<dbReference type="GO" id="GO:0017171">
    <property type="term" value="F:serine hydrolase activity"/>
    <property type="evidence" value="ECO:0007669"/>
    <property type="project" value="TreeGrafter"/>
</dbReference>
<feature type="domain" description="Lipase" evidence="10">
    <location>
        <begin position="280"/>
        <end position="361"/>
    </location>
</feature>
<feature type="non-terminal residue" evidence="11">
    <location>
        <position position="374"/>
    </location>
</feature>
<evidence type="ECO:0000313" key="11">
    <source>
        <dbReference type="EMBL" id="CAG5092092.1"/>
    </source>
</evidence>
<dbReference type="SUPFAM" id="SSF53474">
    <property type="entry name" value="alpha/beta-Hydrolases"/>
    <property type="match status" value="1"/>
</dbReference>
<dbReference type="OrthoDB" id="199913at2759"/>
<dbReference type="GO" id="GO:0005615">
    <property type="term" value="C:extracellular space"/>
    <property type="evidence" value="ECO:0007669"/>
    <property type="project" value="TreeGrafter"/>
</dbReference>
<dbReference type="Proteomes" id="UP000786811">
    <property type="component" value="Unassembled WGS sequence"/>
</dbReference>
<evidence type="ECO:0000256" key="2">
    <source>
        <dbReference type="ARBA" id="ARBA00004613"/>
    </source>
</evidence>
<evidence type="ECO:0000313" key="12">
    <source>
        <dbReference type="Proteomes" id="UP000786811"/>
    </source>
</evidence>
<protein>
    <recommendedName>
        <fullName evidence="4">phospholipase A1</fullName>
        <ecNumber evidence="4">3.1.1.32</ecNumber>
    </recommendedName>
</protein>
<dbReference type="CDD" id="cd00707">
    <property type="entry name" value="Pancreat_lipase_like"/>
    <property type="match status" value="1"/>
</dbReference>
<organism evidence="11 12">
    <name type="scientific">Cotesia congregata</name>
    <name type="common">Parasitoid wasp</name>
    <name type="synonym">Apanteles congregatus</name>
    <dbReference type="NCBI Taxonomy" id="51543"/>
    <lineage>
        <taxon>Eukaryota</taxon>
        <taxon>Metazoa</taxon>
        <taxon>Ecdysozoa</taxon>
        <taxon>Arthropoda</taxon>
        <taxon>Hexapoda</taxon>
        <taxon>Insecta</taxon>
        <taxon>Pterygota</taxon>
        <taxon>Neoptera</taxon>
        <taxon>Endopterygota</taxon>
        <taxon>Hymenoptera</taxon>
        <taxon>Apocrita</taxon>
        <taxon>Ichneumonoidea</taxon>
        <taxon>Braconidae</taxon>
        <taxon>Microgastrinae</taxon>
        <taxon>Cotesia</taxon>
    </lineage>
</organism>
<evidence type="ECO:0000256" key="1">
    <source>
        <dbReference type="ARBA" id="ARBA00000111"/>
    </source>
</evidence>
<dbReference type="PANTHER" id="PTHR11610:SF169">
    <property type="entry name" value="GH15759P-RELATED"/>
    <property type="match status" value="1"/>
</dbReference>
<dbReference type="PANTHER" id="PTHR11610">
    <property type="entry name" value="LIPASE"/>
    <property type="match status" value="1"/>
</dbReference>
<dbReference type="EMBL" id="CAJNRD030001120">
    <property type="protein sequence ID" value="CAG5092092.1"/>
    <property type="molecule type" value="Genomic_DNA"/>
</dbReference>
<dbReference type="PRINTS" id="PR00821">
    <property type="entry name" value="TAGLIPASE"/>
</dbReference>
<reference evidence="11" key="1">
    <citation type="submission" date="2021-04" db="EMBL/GenBank/DDBJ databases">
        <authorList>
            <person name="Chebbi M.A.C M."/>
        </authorList>
    </citation>
    <scope>NUCLEOTIDE SEQUENCE</scope>
</reference>
<evidence type="ECO:0000256" key="5">
    <source>
        <dbReference type="ARBA" id="ARBA00022525"/>
    </source>
</evidence>
<dbReference type="InterPro" id="IPR033906">
    <property type="entry name" value="Lipase_N"/>
</dbReference>
<keyword evidence="7" id="KW-1015">Disulfide bond</keyword>
<evidence type="ECO:0000256" key="3">
    <source>
        <dbReference type="ARBA" id="ARBA00010701"/>
    </source>
</evidence>
<evidence type="ECO:0000256" key="8">
    <source>
        <dbReference type="RuleBase" id="RU004262"/>
    </source>
</evidence>
<comment type="catalytic activity">
    <reaction evidence="1">
        <text>a 1,2-diacyl-sn-glycero-3-phosphocholine + H2O = a 2-acyl-sn-glycero-3-phosphocholine + a fatty acid + H(+)</text>
        <dbReference type="Rhea" id="RHEA:18689"/>
        <dbReference type="ChEBI" id="CHEBI:15377"/>
        <dbReference type="ChEBI" id="CHEBI:15378"/>
        <dbReference type="ChEBI" id="CHEBI:28868"/>
        <dbReference type="ChEBI" id="CHEBI:57643"/>
        <dbReference type="ChEBI" id="CHEBI:57875"/>
        <dbReference type="EC" id="3.1.1.32"/>
    </reaction>
</comment>
<feature type="chain" id="PRO_5035309986" description="phospholipase A1" evidence="9">
    <location>
        <begin position="23"/>
        <end position="374"/>
    </location>
</feature>
<dbReference type="InterPro" id="IPR000734">
    <property type="entry name" value="TAG_lipase"/>
</dbReference>
<evidence type="ECO:0000256" key="9">
    <source>
        <dbReference type="SAM" id="SignalP"/>
    </source>
</evidence>